<dbReference type="STRING" id="1561998.A0A1I7UI02"/>
<dbReference type="AlphaFoldDB" id="A0A1I7UI02"/>
<reference evidence="2" key="1">
    <citation type="submission" date="2016-11" db="UniProtKB">
        <authorList>
            <consortium name="WormBaseParasite"/>
        </authorList>
    </citation>
    <scope>IDENTIFICATION</scope>
</reference>
<organism evidence="1 2">
    <name type="scientific">Caenorhabditis tropicalis</name>
    <dbReference type="NCBI Taxonomy" id="1561998"/>
    <lineage>
        <taxon>Eukaryota</taxon>
        <taxon>Metazoa</taxon>
        <taxon>Ecdysozoa</taxon>
        <taxon>Nematoda</taxon>
        <taxon>Chromadorea</taxon>
        <taxon>Rhabditida</taxon>
        <taxon>Rhabditina</taxon>
        <taxon>Rhabditomorpha</taxon>
        <taxon>Rhabditoidea</taxon>
        <taxon>Rhabditidae</taxon>
        <taxon>Peloderinae</taxon>
        <taxon>Caenorhabditis</taxon>
    </lineage>
</organism>
<name>A0A1I7UI02_9PELO</name>
<protein>
    <submittedName>
        <fullName evidence="2">Proteasome assembly chaperone 3</fullName>
    </submittedName>
</protein>
<proteinExistence type="predicted"/>
<evidence type="ECO:0000313" key="2">
    <source>
        <dbReference type="WBParaSite" id="Csp11.Scaffold629.g9530.t1"/>
    </source>
</evidence>
<dbReference type="Proteomes" id="UP000095282">
    <property type="component" value="Unplaced"/>
</dbReference>
<dbReference type="WBParaSite" id="Csp11.Scaffold629.g9530.t1">
    <property type="protein sequence ID" value="Csp11.Scaffold629.g9530.t1"/>
    <property type="gene ID" value="Csp11.Scaffold629.g9530"/>
</dbReference>
<dbReference type="eggNOG" id="KOG2475">
    <property type="taxonomic scope" value="Eukaryota"/>
</dbReference>
<sequence>MVSAIIFVHSTPKSLDGAQFIAVNQSGTVLYGLRIRVELSIVEVPEQAPEVITTATEKTVCKYHLASGMSKTFNLEDDFDPLLLTRILEFYTISENLAVLVCCDMEHYQFSQIVLFLDHVKEWAQTIGIRKKTVTRMAPGPPLVSESTDSSTFLMTIK</sequence>
<keyword evidence="1" id="KW-1185">Reference proteome</keyword>
<evidence type="ECO:0000313" key="1">
    <source>
        <dbReference type="Proteomes" id="UP000095282"/>
    </source>
</evidence>
<accession>A0A1I7UI02</accession>